<organism evidence="3 4">
    <name type="scientific">Methylobacterium trifolii</name>
    <dbReference type="NCBI Taxonomy" id="1003092"/>
    <lineage>
        <taxon>Bacteria</taxon>
        <taxon>Pseudomonadati</taxon>
        <taxon>Pseudomonadota</taxon>
        <taxon>Alphaproteobacteria</taxon>
        <taxon>Hyphomicrobiales</taxon>
        <taxon>Methylobacteriaceae</taxon>
        <taxon>Methylobacterium</taxon>
    </lineage>
</organism>
<feature type="compositionally biased region" description="Basic and acidic residues" evidence="1">
    <location>
        <begin position="119"/>
        <end position="144"/>
    </location>
</feature>
<feature type="compositionally biased region" description="Polar residues" evidence="1">
    <location>
        <begin position="102"/>
        <end position="116"/>
    </location>
</feature>
<feature type="chain" id="PRO_5047007939" description="DUF3035 domain-containing protein" evidence="2">
    <location>
        <begin position="27"/>
        <end position="219"/>
    </location>
</feature>
<proteinExistence type="predicted"/>
<keyword evidence="2" id="KW-0732">Signal</keyword>
<accession>A0ABQ4TU54</accession>
<reference evidence="3" key="2">
    <citation type="submission" date="2021-08" db="EMBL/GenBank/DDBJ databases">
        <authorList>
            <person name="Tani A."/>
            <person name="Ola A."/>
            <person name="Ogura Y."/>
            <person name="Katsura K."/>
            <person name="Hayashi T."/>
        </authorList>
    </citation>
    <scope>NUCLEOTIDE SEQUENCE</scope>
    <source>
        <strain evidence="3">DSM 23632</strain>
    </source>
</reference>
<feature type="region of interest" description="Disordered" evidence="1">
    <location>
        <begin position="53"/>
        <end position="219"/>
    </location>
</feature>
<evidence type="ECO:0000256" key="1">
    <source>
        <dbReference type="SAM" id="MobiDB-lite"/>
    </source>
</evidence>
<reference evidence="3" key="1">
    <citation type="journal article" date="2021" name="Front. Microbiol.">
        <title>Comprehensive Comparative Genomics and Phenotyping of Methylobacterium Species.</title>
        <authorList>
            <person name="Alessa O."/>
            <person name="Ogura Y."/>
            <person name="Fujitani Y."/>
            <person name="Takami H."/>
            <person name="Hayashi T."/>
            <person name="Sahin N."/>
            <person name="Tani A."/>
        </authorList>
    </citation>
    <scope>NUCLEOTIDE SEQUENCE</scope>
    <source>
        <strain evidence="3">DSM 23632</strain>
    </source>
</reference>
<protein>
    <recommendedName>
        <fullName evidence="5">DUF3035 domain-containing protein</fullName>
    </recommendedName>
</protein>
<feature type="compositionally biased region" description="Basic and acidic residues" evidence="1">
    <location>
        <begin position="156"/>
        <end position="175"/>
    </location>
</feature>
<gene>
    <name evidence="3" type="ORF">MPOCJGCO_0530</name>
</gene>
<feature type="signal peptide" evidence="2">
    <location>
        <begin position="1"/>
        <end position="26"/>
    </location>
</feature>
<sequence>MTGYRKVHLIAAGSLAGLLATASAQAQERGEFLRDGLSTLGLLEKQQDPIEYRERAPLVMPPKLDGKNLPAPRPRAASPQWPKEPEVAARERAAEERRVPRGNQTQGRYNDNNATMSVDEIRGGRRADANLTREVERKPGDNSRDSFWVNPIDLMLGKKDEKAEPALAEPDRDILTDPPNGYRRAPKKIVRANSDPINNASREREESDPGAYLRAQQRN</sequence>
<dbReference type="RefSeq" id="WP_238181081.1">
    <property type="nucleotide sequence ID" value="NZ_BPRB01000033.1"/>
</dbReference>
<name>A0ABQ4TU54_9HYPH</name>
<feature type="compositionally biased region" description="Basic and acidic residues" evidence="1">
    <location>
        <begin position="83"/>
        <end position="99"/>
    </location>
</feature>
<keyword evidence="4" id="KW-1185">Reference proteome</keyword>
<evidence type="ECO:0000256" key="2">
    <source>
        <dbReference type="SAM" id="SignalP"/>
    </source>
</evidence>
<evidence type="ECO:0000313" key="4">
    <source>
        <dbReference type="Proteomes" id="UP001055057"/>
    </source>
</evidence>
<dbReference type="Proteomes" id="UP001055057">
    <property type="component" value="Unassembled WGS sequence"/>
</dbReference>
<evidence type="ECO:0008006" key="5">
    <source>
        <dbReference type="Google" id="ProtNLM"/>
    </source>
</evidence>
<comment type="caution">
    <text evidence="3">The sequence shown here is derived from an EMBL/GenBank/DDBJ whole genome shotgun (WGS) entry which is preliminary data.</text>
</comment>
<evidence type="ECO:0000313" key="3">
    <source>
        <dbReference type="EMBL" id="GJE58449.1"/>
    </source>
</evidence>
<dbReference type="EMBL" id="BPRB01000033">
    <property type="protein sequence ID" value="GJE58449.1"/>
    <property type="molecule type" value="Genomic_DNA"/>
</dbReference>